<dbReference type="Gene3D" id="3.40.50.300">
    <property type="entry name" value="P-loop containing nucleotide triphosphate hydrolases"/>
    <property type="match status" value="2"/>
</dbReference>
<evidence type="ECO:0000256" key="1">
    <source>
        <dbReference type="ARBA" id="ARBA00022741"/>
    </source>
</evidence>
<dbReference type="Pfam" id="PF00270">
    <property type="entry name" value="DEAD"/>
    <property type="match status" value="1"/>
</dbReference>
<feature type="domain" description="Helicase ATP-binding" evidence="3">
    <location>
        <begin position="58"/>
        <end position="240"/>
    </location>
</feature>
<evidence type="ECO:0000256" key="2">
    <source>
        <dbReference type="ARBA" id="ARBA00022840"/>
    </source>
</evidence>
<dbReference type="GO" id="GO:0006289">
    <property type="term" value="P:nucleotide-excision repair"/>
    <property type="evidence" value="ECO:0007669"/>
    <property type="project" value="TreeGrafter"/>
</dbReference>
<dbReference type="PANTHER" id="PTHR47957:SF3">
    <property type="entry name" value="ATP-DEPENDENT HELICASE HRQ1"/>
    <property type="match status" value="1"/>
</dbReference>
<keyword evidence="2" id="KW-0067">ATP-binding</keyword>
<keyword evidence="5" id="KW-0347">Helicase</keyword>
<gene>
    <name evidence="5" type="ORF">DEQ80_05400</name>
</gene>
<dbReference type="AlphaFoldDB" id="A0A3D1JGC3"/>
<dbReference type="Pfam" id="PF00271">
    <property type="entry name" value="Helicase_C"/>
    <property type="match status" value="1"/>
</dbReference>
<dbReference type="GO" id="GO:0005524">
    <property type="term" value="F:ATP binding"/>
    <property type="evidence" value="ECO:0007669"/>
    <property type="project" value="UniProtKB-KW"/>
</dbReference>
<dbReference type="GO" id="GO:0003676">
    <property type="term" value="F:nucleic acid binding"/>
    <property type="evidence" value="ECO:0007669"/>
    <property type="project" value="InterPro"/>
</dbReference>
<evidence type="ECO:0000313" key="5">
    <source>
        <dbReference type="EMBL" id="HCE17275.1"/>
    </source>
</evidence>
<dbReference type="EMBL" id="DPBP01000022">
    <property type="protein sequence ID" value="HCE17275.1"/>
    <property type="molecule type" value="Genomic_DNA"/>
</dbReference>
<accession>A0A3D1JGC3</accession>
<dbReference type="SMART" id="SM00490">
    <property type="entry name" value="HELICc"/>
    <property type="match status" value="1"/>
</dbReference>
<protein>
    <submittedName>
        <fullName evidence="5">DEAD/DEAH box helicase</fullName>
    </submittedName>
</protein>
<feature type="domain" description="Helicase C-terminal" evidence="4">
    <location>
        <begin position="268"/>
        <end position="446"/>
    </location>
</feature>
<evidence type="ECO:0000259" key="4">
    <source>
        <dbReference type="PROSITE" id="PS51194"/>
    </source>
</evidence>
<dbReference type="InterPro" id="IPR001650">
    <property type="entry name" value="Helicase_C-like"/>
</dbReference>
<dbReference type="InterPro" id="IPR014001">
    <property type="entry name" value="Helicase_ATP-bd"/>
</dbReference>
<dbReference type="InterPro" id="IPR011545">
    <property type="entry name" value="DEAD/DEAH_box_helicase_dom"/>
</dbReference>
<dbReference type="SMART" id="SM00487">
    <property type="entry name" value="DEXDc"/>
    <property type="match status" value="1"/>
</dbReference>
<evidence type="ECO:0000313" key="6">
    <source>
        <dbReference type="Proteomes" id="UP000264141"/>
    </source>
</evidence>
<dbReference type="SUPFAM" id="SSF52540">
    <property type="entry name" value="P-loop containing nucleoside triphosphate hydrolases"/>
    <property type="match status" value="1"/>
</dbReference>
<dbReference type="PANTHER" id="PTHR47957">
    <property type="entry name" value="ATP-DEPENDENT HELICASE HRQ1"/>
    <property type="match status" value="1"/>
</dbReference>
<dbReference type="PROSITE" id="PS51194">
    <property type="entry name" value="HELICASE_CTER"/>
    <property type="match status" value="1"/>
</dbReference>
<dbReference type="GO" id="GO:0036297">
    <property type="term" value="P:interstrand cross-link repair"/>
    <property type="evidence" value="ECO:0007669"/>
    <property type="project" value="TreeGrafter"/>
</dbReference>
<sequence>MNTEFFVTHGWKIVDILHTAGREAVREGIEDLPLTELAVRFLRQAYGEGIYRHQKIALRAALAGEPVCLATGTASGKSLVFQTAALDLLARHPDARVMAIYPMKALGNEQRERWERAFQLAGLDATVGRIDGNVPPAMRLGILERSPVTVFTPDIIHAWLFSNLNQKAVINYLSRVELIVIDEVHAYTGVFGSNAAYLFRRLRHLLSMMGAKPRFICASATIAHPEQHLENLMGLSFQLVGSDVDTSPRYPLEVALVEPPDQSRTLDGVVQFLDYLANEKKARFIAFVDSRKQVELISSILARVQRDTAAGKGDLEGESDILPEERLGVRLAQLNVLPYRAGYEEHDRNLIQSKLTEGSLRGVVSTSALELGMDIPDLDTCVLIGVPTSATSLQQRIGRIGRSGPGTVIVINGGDVYDRAVFANPPSLFERPLAESALYLQNRPIQYIHALCLARPGGEHSMVLQARNLPESQFGSLVRWPEHFLELCRAERAGETPRDLQGMKNEARDRPNYVFPLREVESQFKVERAQGPSSTSLGTLSFGQLMREAYPGAIYYYAAQPYRVIRVNLKTRQVQVRREKRYTTRPSRLPERVFPRVNAAGIFKAVQQDALVSMECQILVRETINGVIEQRGGKESIYPYPLPRELGFYQDQPFFNRNFFTTGVLVTHPVLEAPGVYPPVLAELVYEAFLLLVPFDRQDLGWATDSFQQDRPPAIEYGQPFLVVYDQTYGSLRLSARLMETGLLGRVMFTASLLAAGHTGVTIGPEGREALARMTLEALERPAYSLRFINAEVETPEGKERIILPGSKGLLMRTSEEFRILRVISMPNGLSYEGVPATMEGSSAATMPLLTDVAEIPGESEVGFYDLATGEITPLLDGALRLEPEAGGVRAEVDRAFLATALGAHLQEGALTRLAEWLGLGKVEGSRAEMAQRIIDACVEADQLSALIRALVQL</sequence>
<comment type="caution">
    <text evidence="5">The sequence shown here is derived from an EMBL/GenBank/DDBJ whole genome shotgun (WGS) entry which is preliminary data.</text>
</comment>
<dbReference type="PROSITE" id="PS51192">
    <property type="entry name" value="HELICASE_ATP_BIND_1"/>
    <property type="match status" value="1"/>
</dbReference>
<name>A0A3D1JGC3_9CHLR</name>
<dbReference type="InterPro" id="IPR027417">
    <property type="entry name" value="P-loop_NTPase"/>
</dbReference>
<dbReference type="STRING" id="229919.GCA_001050195_02142"/>
<proteinExistence type="predicted"/>
<evidence type="ECO:0000259" key="3">
    <source>
        <dbReference type="PROSITE" id="PS51192"/>
    </source>
</evidence>
<keyword evidence="1" id="KW-0547">Nucleotide-binding</keyword>
<dbReference type="GO" id="GO:0043138">
    <property type="term" value="F:3'-5' DNA helicase activity"/>
    <property type="evidence" value="ECO:0007669"/>
    <property type="project" value="TreeGrafter"/>
</dbReference>
<keyword evidence="5" id="KW-0378">Hydrolase</keyword>
<dbReference type="Proteomes" id="UP000264141">
    <property type="component" value="Unassembled WGS sequence"/>
</dbReference>
<organism evidence="5 6">
    <name type="scientific">Anaerolinea thermolimosa</name>
    <dbReference type="NCBI Taxonomy" id="229919"/>
    <lineage>
        <taxon>Bacteria</taxon>
        <taxon>Bacillati</taxon>
        <taxon>Chloroflexota</taxon>
        <taxon>Anaerolineae</taxon>
        <taxon>Anaerolineales</taxon>
        <taxon>Anaerolineaceae</taxon>
        <taxon>Anaerolinea</taxon>
    </lineage>
</organism>
<reference evidence="5 6" key="1">
    <citation type="journal article" date="2018" name="Nat. Biotechnol.">
        <title>A standardized bacterial taxonomy based on genome phylogeny substantially revises the tree of life.</title>
        <authorList>
            <person name="Parks D.H."/>
            <person name="Chuvochina M."/>
            <person name="Waite D.W."/>
            <person name="Rinke C."/>
            <person name="Skarshewski A."/>
            <person name="Chaumeil P.A."/>
            <person name="Hugenholtz P."/>
        </authorList>
    </citation>
    <scope>NUCLEOTIDE SEQUENCE [LARGE SCALE GENOMIC DNA]</scope>
    <source>
        <strain evidence="5">UBA8781</strain>
    </source>
</reference>